<keyword evidence="7 9" id="KW-0804">Transcription</keyword>
<dbReference type="GO" id="GO:0003677">
    <property type="term" value="F:DNA binding"/>
    <property type="evidence" value="ECO:0007669"/>
    <property type="project" value="InterPro"/>
</dbReference>
<protein>
    <recommendedName>
        <fullName evidence="2 9">DNA-directed RNA polymerase</fullName>
        <ecNumber evidence="2 9">2.7.7.6</ecNumber>
    </recommendedName>
</protein>
<dbReference type="Pfam" id="PF14700">
    <property type="entry name" value="RPOL_N"/>
    <property type="match status" value="1"/>
</dbReference>
<evidence type="ECO:0000256" key="1">
    <source>
        <dbReference type="ARBA" id="ARBA00009493"/>
    </source>
</evidence>
<comment type="catalytic activity">
    <reaction evidence="8 9">
        <text>RNA(n) + a ribonucleoside 5'-triphosphate = RNA(n+1) + diphosphate</text>
        <dbReference type="Rhea" id="RHEA:21248"/>
        <dbReference type="Rhea" id="RHEA-COMP:14527"/>
        <dbReference type="Rhea" id="RHEA-COMP:17342"/>
        <dbReference type="ChEBI" id="CHEBI:33019"/>
        <dbReference type="ChEBI" id="CHEBI:61557"/>
        <dbReference type="ChEBI" id="CHEBI:140395"/>
        <dbReference type="EC" id="2.7.7.6"/>
    </reaction>
</comment>
<dbReference type="FunFam" id="1.10.287.280:FF:000001">
    <property type="entry name" value="DNA-directed RNA polymerase"/>
    <property type="match status" value="1"/>
</dbReference>
<dbReference type="AlphaFoldDB" id="A0A6J0K6J1"/>
<evidence type="ECO:0000256" key="6">
    <source>
        <dbReference type="ARBA" id="ARBA00022946"/>
    </source>
</evidence>
<dbReference type="SMART" id="SM01311">
    <property type="entry name" value="RPOL_N"/>
    <property type="match status" value="1"/>
</dbReference>
<dbReference type="Gene3D" id="1.10.287.280">
    <property type="match status" value="1"/>
</dbReference>
<evidence type="ECO:0000256" key="4">
    <source>
        <dbReference type="ARBA" id="ARBA00022679"/>
    </source>
</evidence>
<evidence type="ECO:0000256" key="7">
    <source>
        <dbReference type="ARBA" id="ARBA00023163"/>
    </source>
</evidence>
<evidence type="ECO:0000313" key="12">
    <source>
        <dbReference type="RefSeq" id="XP_018443198.1"/>
    </source>
</evidence>
<dbReference type="Pfam" id="PF00940">
    <property type="entry name" value="RNA_pol"/>
    <property type="match status" value="1"/>
</dbReference>
<evidence type="ECO:0000256" key="8">
    <source>
        <dbReference type="ARBA" id="ARBA00048552"/>
    </source>
</evidence>
<name>A0A6J0K6J1_RAPSA</name>
<dbReference type="InterPro" id="IPR024075">
    <property type="entry name" value="DNA-dir_RNA_pol_helix_hairp_sf"/>
</dbReference>
<comment type="similarity">
    <text evidence="1 9">Belongs to the phage and mitochondrial RNA polymerase family.</text>
</comment>
<keyword evidence="4 9" id="KW-0808">Transferase</keyword>
<evidence type="ECO:0000256" key="2">
    <source>
        <dbReference type="ARBA" id="ARBA00012418"/>
    </source>
</evidence>
<evidence type="ECO:0000256" key="3">
    <source>
        <dbReference type="ARBA" id="ARBA00022478"/>
    </source>
</evidence>
<dbReference type="Gene3D" id="1.10.150.20">
    <property type="entry name" value="5' to 3' exonuclease, C-terminal subdomain"/>
    <property type="match status" value="1"/>
</dbReference>
<keyword evidence="5 9" id="KW-0548">Nucleotidyltransferase</keyword>
<dbReference type="Gene3D" id="1.10.1320.10">
    <property type="entry name" value="DNA-directed RNA polymerase, N-terminal domain"/>
    <property type="match status" value="1"/>
</dbReference>
<evidence type="ECO:0000259" key="10">
    <source>
        <dbReference type="SMART" id="SM01311"/>
    </source>
</evidence>
<dbReference type="GO" id="GO:0003899">
    <property type="term" value="F:DNA-directed RNA polymerase activity"/>
    <property type="evidence" value="ECO:0007669"/>
    <property type="project" value="UniProtKB-EC"/>
</dbReference>
<dbReference type="GO" id="GO:0034245">
    <property type="term" value="C:mitochondrial DNA-directed RNA polymerase complex"/>
    <property type="evidence" value="ECO:0007669"/>
    <property type="project" value="TreeGrafter"/>
</dbReference>
<keyword evidence="11" id="KW-1185">Reference proteome</keyword>
<feature type="domain" description="DNA-directed RNA polymerase N-terminal" evidence="10">
    <location>
        <begin position="95"/>
        <end position="416"/>
    </location>
</feature>
<dbReference type="InterPro" id="IPR046950">
    <property type="entry name" value="DNA-dir_Rpol_C_phage-type"/>
</dbReference>
<dbReference type="PANTHER" id="PTHR10102">
    <property type="entry name" value="DNA-DIRECTED RNA POLYMERASE, MITOCHONDRIAL"/>
    <property type="match status" value="1"/>
</dbReference>
<dbReference type="EC" id="2.7.7.6" evidence="2 9"/>
<dbReference type="InterPro" id="IPR029262">
    <property type="entry name" value="RPOL_N"/>
</dbReference>
<dbReference type="Gene3D" id="1.10.287.260">
    <property type="match status" value="1"/>
</dbReference>
<dbReference type="PANTHER" id="PTHR10102:SF13">
    <property type="entry name" value="DNA-DIRECTED RNA POLYMERASE"/>
    <property type="match status" value="1"/>
</dbReference>
<evidence type="ECO:0000256" key="9">
    <source>
        <dbReference type="RuleBase" id="RU003805"/>
    </source>
</evidence>
<accession>A0A6J0K6J1</accession>
<dbReference type="PROSITE" id="PS00489">
    <property type="entry name" value="RNA_POL_PHAGE_2"/>
    <property type="match status" value="1"/>
</dbReference>
<sequence length="927" mass="104969">MWRNILRKATLRKLKPFSDPNRTRVVLSSIHLVGSSVQNRSATNPFRELRRATSVPHRGFATTSAQAIEEDSSSYEMIPKRGRLAAPPKYSSLKQRQVKIETEEWERAARECREIIQDMCEHKLAPSLPYVKSLFLGWFEPLRDAVQADIDSFGVKRGKRKVPPYAPYMEQLPADMMAVITMHKMVALLMTNAEGVGVVRVVNAATSVGEGVEQEARISSFMRKAKKTVNDDVDGLGEGETKEAVKLKKQINTLLKKHKVRQVSGIVKAHDSFKPWGQEAQVKVGARLIQLLLETAYIQPPVEQFDDGPPEIRPAFKQSSKNVTLENTKLSRRYGCIECDPLIRKGLDKSARHMVIPYLPMLIPPRNWTGYDQGAHFFLPSYIMRTNGSKQQRIAINKTPKAQLDPVFKALDTLGNTKWRINKKVLSLVDRIWANGGRLGGLVDRDDVPIPEEPDSEDQEELKQWKWKFKEANKENSERHSQRCDVELKLEVARKMKEEEGFYFPHNVDFRGRAYPMHPYLNHLGSDLCRGILEFCEGKPLGKSGLRWLKIHIANLYAGGVDKFANGDRVAFTESHLEDIFDSFDRPLEGKRWWLNAEDPFQCLAACMNLSEALRSPFPEAAISHIPIHQDGSCNGLQHYAALGRDKTGAAAVNLFTGEKPADIYADIAARVLKIMQKDAEEDPETFPYAKLMLDLVDRKLVKQTVMTTVYGVTYSGARNQIKKRLKERGAFADDSQNFHAACYAARVTTNALEEMFGAARAIQIWFGQCAKLIGSQNKAVCWTTPLGLPVVQPYRQPGRHLVKTTLQVLTIKRDTEKVKARKQMTAFAPNFVHSLDASHMMMTAVACNKAGLSFAGVHDSFWTHASDVDVMNKILREKFVELYDKPVLENLLESFQKSFPGLRFPPLPERGDFDLREVLRSPYFFN</sequence>
<dbReference type="GO" id="GO:0006390">
    <property type="term" value="P:mitochondrial transcription"/>
    <property type="evidence" value="ECO:0007669"/>
    <property type="project" value="TreeGrafter"/>
</dbReference>
<dbReference type="Proteomes" id="UP000504610">
    <property type="component" value="Chromosome 7"/>
</dbReference>
<reference evidence="11" key="1">
    <citation type="journal article" date="2019" name="Database">
        <title>The radish genome database (RadishGD): an integrated information resource for radish genomics.</title>
        <authorList>
            <person name="Yu H.J."/>
            <person name="Baek S."/>
            <person name="Lee Y.J."/>
            <person name="Cho A."/>
            <person name="Mun J.H."/>
        </authorList>
    </citation>
    <scope>NUCLEOTIDE SEQUENCE [LARGE SCALE GENOMIC DNA]</scope>
    <source>
        <strain evidence="11">cv. WK10039</strain>
    </source>
</reference>
<comment type="function">
    <text evidence="9">DNA-dependent RNA polymerase catalyzes the transcription of DNA into RNA using the four ribonucleoside triphosphates as substrates.</text>
</comment>
<evidence type="ECO:0000313" key="11">
    <source>
        <dbReference type="Proteomes" id="UP000504610"/>
    </source>
</evidence>
<dbReference type="PROSITE" id="PS00900">
    <property type="entry name" value="RNA_POL_PHAGE_1"/>
    <property type="match status" value="1"/>
</dbReference>
<keyword evidence="6" id="KW-0809">Transit peptide</keyword>
<dbReference type="FunFam" id="1.10.150.20:FF:000027">
    <property type="entry name" value="DNA-directed RNA polymerase"/>
    <property type="match status" value="1"/>
</dbReference>
<dbReference type="SUPFAM" id="SSF56672">
    <property type="entry name" value="DNA/RNA polymerases"/>
    <property type="match status" value="1"/>
</dbReference>
<reference evidence="12" key="2">
    <citation type="submission" date="2025-08" db="UniProtKB">
        <authorList>
            <consortium name="RefSeq"/>
        </authorList>
    </citation>
    <scope>IDENTIFICATION</scope>
    <source>
        <tissue evidence="12">Leaf</tissue>
    </source>
</reference>
<dbReference type="FunFam" id="1.10.287.260:FF:000001">
    <property type="entry name" value="DNA-directed RNA polymerase"/>
    <property type="match status" value="1"/>
</dbReference>
<dbReference type="InterPro" id="IPR002092">
    <property type="entry name" value="DNA-dir_Rpol_phage-type"/>
</dbReference>
<dbReference type="InterPro" id="IPR043502">
    <property type="entry name" value="DNA/RNA_pol_sf"/>
</dbReference>
<dbReference type="OrthoDB" id="276422at2759"/>
<dbReference type="FunFam" id="1.10.1320.10:FF:000001">
    <property type="entry name" value="DNA-directed RNA polymerase"/>
    <property type="match status" value="1"/>
</dbReference>
<dbReference type="GeneID" id="108815037"/>
<gene>
    <name evidence="12" type="primary">LOC108815037</name>
</gene>
<proteinExistence type="inferred from homology"/>
<dbReference type="RefSeq" id="XP_018443198.1">
    <property type="nucleotide sequence ID" value="XM_018587696.2"/>
</dbReference>
<dbReference type="KEGG" id="rsz:108815037"/>
<evidence type="ECO:0000256" key="5">
    <source>
        <dbReference type="ARBA" id="ARBA00022695"/>
    </source>
</evidence>
<organism evidence="11 12">
    <name type="scientific">Raphanus sativus</name>
    <name type="common">Radish</name>
    <name type="synonym">Raphanus raphanistrum var. sativus</name>
    <dbReference type="NCBI Taxonomy" id="3726"/>
    <lineage>
        <taxon>Eukaryota</taxon>
        <taxon>Viridiplantae</taxon>
        <taxon>Streptophyta</taxon>
        <taxon>Embryophyta</taxon>
        <taxon>Tracheophyta</taxon>
        <taxon>Spermatophyta</taxon>
        <taxon>Magnoliopsida</taxon>
        <taxon>eudicotyledons</taxon>
        <taxon>Gunneridae</taxon>
        <taxon>Pentapetalae</taxon>
        <taxon>rosids</taxon>
        <taxon>malvids</taxon>
        <taxon>Brassicales</taxon>
        <taxon>Brassicaceae</taxon>
        <taxon>Brassiceae</taxon>
        <taxon>Raphanus</taxon>
    </lineage>
</organism>
<dbReference type="InterPro" id="IPR037159">
    <property type="entry name" value="RNA_POL_N_sf"/>
</dbReference>
<keyword evidence="3 9" id="KW-0240">DNA-directed RNA polymerase</keyword>